<keyword evidence="4" id="KW-1185">Reference proteome</keyword>
<evidence type="ECO:0000313" key="4">
    <source>
        <dbReference type="Proteomes" id="UP000008022"/>
    </source>
</evidence>
<dbReference type="Pfam" id="PF00582">
    <property type="entry name" value="Usp"/>
    <property type="match status" value="1"/>
</dbReference>
<dbReference type="PANTHER" id="PTHR46553:SF29">
    <property type="entry name" value="OS10G0437500 PROTEIN"/>
    <property type="match status" value="1"/>
</dbReference>
<organism evidence="3 4">
    <name type="scientific">Oryza rufipogon</name>
    <name type="common">Brownbeard rice</name>
    <name type="synonym">Asian wild rice</name>
    <dbReference type="NCBI Taxonomy" id="4529"/>
    <lineage>
        <taxon>Eukaryota</taxon>
        <taxon>Viridiplantae</taxon>
        <taxon>Streptophyta</taxon>
        <taxon>Embryophyta</taxon>
        <taxon>Tracheophyta</taxon>
        <taxon>Spermatophyta</taxon>
        <taxon>Magnoliopsida</taxon>
        <taxon>Liliopsida</taxon>
        <taxon>Poales</taxon>
        <taxon>Poaceae</taxon>
        <taxon>BOP clade</taxon>
        <taxon>Oryzoideae</taxon>
        <taxon>Oryzeae</taxon>
        <taxon>Oryzinae</taxon>
        <taxon>Oryza</taxon>
    </lineage>
</organism>
<dbReference type="Gene3D" id="3.40.50.620">
    <property type="entry name" value="HUPs"/>
    <property type="match status" value="1"/>
</dbReference>
<reference evidence="3" key="2">
    <citation type="submission" date="2015-06" db="UniProtKB">
        <authorList>
            <consortium name="EnsemblPlants"/>
        </authorList>
    </citation>
    <scope>IDENTIFICATION</scope>
</reference>
<accession>A0A0E0QZH8</accession>
<evidence type="ECO:0000313" key="3">
    <source>
        <dbReference type="EnsemblPlants" id="ORUFI10G11530.1"/>
    </source>
</evidence>
<sequence length="184" mass="19240">MKVLVAVDDRSTAVAATARWPGCSTTSSSPATGDGGEEEQVPRPDHEAAAPELVLVHAMEPLHHVMFPVGPGQSVSRDGEANARLSQRWGWSAVYGAASMMEAVRAAQAENARNLLVRARLVCERRGVAAATVAVEGEPREALCRAAEDAGAGLLVVGSRGLGALKRYAHAVTHTPHAHAHTTS</sequence>
<dbReference type="InterPro" id="IPR014729">
    <property type="entry name" value="Rossmann-like_a/b/a_fold"/>
</dbReference>
<dbReference type="PANTHER" id="PTHR46553">
    <property type="entry name" value="ADENINE NUCLEOTIDE ALPHA HYDROLASES-LIKE SUPERFAMILY PROTEIN"/>
    <property type="match status" value="1"/>
</dbReference>
<proteinExistence type="predicted"/>
<dbReference type="HOGENOM" id="CLU_126246_0_0_1"/>
<dbReference type="eggNOG" id="ENOG502RXWD">
    <property type="taxonomic scope" value="Eukaryota"/>
</dbReference>
<dbReference type="InterPro" id="IPR006016">
    <property type="entry name" value="UspA"/>
</dbReference>
<evidence type="ECO:0000256" key="1">
    <source>
        <dbReference type="SAM" id="MobiDB-lite"/>
    </source>
</evidence>
<name>A0A0E0QZH8_ORYRU</name>
<protein>
    <recommendedName>
        <fullName evidence="2">UspA domain-containing protein</fullName>
    </recommendedName>
</protein>
<dbReference type="Gramene" id="ORUFI10G11530.1">
    <property type="protein sequence ID" value="ORUFI10G11530.1"/>
    <property type="gene ID" value="ORUFI10G11530"/>
</dbReference>
<dbReference type="SUPFAM" id="SSF52402">
    <property type="entry name" value="Adenine nucleotide alpha hydrolases-like"/>
    <property type="match status" value="1"/>
</dbReference>
<dbReference type="STRING" id="4529.A0A0E0QZH8"/>
<dbReference type="AlphaFoldDB" id="A0A0E0QZH8"/>
<feature type="region of interest" description="Disordered" evidence="1">
    <location>
        <begin position="18"/>
        <end position="45"/>
    </location>
</feature>
<evidence type="ECO:0000259" key="2">
    <source>
        <dbReference type="Pfam" id="PF00582"/>
    </source>
</evidence>
<dbReference type="EnsemblPlants" id="ORUFI10G11530.1">
    <property type="protein sequence ID" value="ORUFI10G11530.1"/>
    <property type="gene ID" value="ORUFI10G11530"/>
</dbReference>
<feature type="domain" description="UspA" evidence="2">
    <location>
        <begin position="99"/>
        <end position="168"/>
    </location>
</feature>
<dbReference type="Proteomes" id="UP000008022">
    <property type="component" value="Unassembled WGS sequence"/>
</dbReference>
<reference evidence="4" key="1">
    <citation type="submission" date="2013-06" db="EMBL/GenBank/DDBJ databases">
        <authorList>
            <person name="Zhao Q."/>
        </authorList>
    </citation>
    <scope>NUCLEOTIDE SEQUENCE</scope>
    <source>
        <strain evidence="4">cv. W1943</strain>
    </source>
</reference>